<dbReference type="SUPFAM" id="SSF55469">
    <property type="entry name" value="FMN-dependent nitroreductase-like"/>
    <property type="match status" value="1"/>
</dbReference>
<dbReference type="Proteomes" id="UP000308196">
    <property type="component" value="Chromosome"/>
</dbReference>
<dbReference type="PANTHER" id="PTHR43673:SF2">
    <property type="entry name" value="NITROREDUCTASE"/>
    <property type="match status" value="1"/>
</dbReference>
<dbReference type="PANTHER" id="PTHR43673">
    <property type="entry name" value="NAD(P)H NITROREDUCTASE YDGI-RELATED"/>
    <property type="match status" value="1"/>
</dbReference>
<evidence type="ECO:0000259" key="6">
    <source>
        <dbReference type="Pfam" id="PF00881"/>
    </source>
</evidence>
<evidence type="ECO:0000313" key="7">
    <source>
        <dbReference type="EMBL" id="VTR49617.1"/>
    </source>
</evidence>
<evidence type="ECO:0000313" key="8">
    <source>
        <dbReference type="Proteomes" id="UP000308196"/>
    </source>
</evidence>
<keyword evidence="4" id="KW-0288">FMN</keyword>
<keyword evidence="3" id="KW-0285">Flavoprotein</keyword>
<protein>
    <submittedName>
        <fullName evidence="7">NAD(P)H nitroreductase SAV2523</fullName>
        <ecNumber evidence="7">1.-.-.-</ecNumber>
    </submittedName>
</protein>
<dbReference type="KEGG" id="stha:NCTC11429_03922"/>
<proteinExistence type="inferred from homology"/>
<evidence type="ECO:0000256" key="2">
    <source>
        <dbReference type="ARBA" id="ARBA00007118"/>
    </source>
</evidence>
<evidence type="ECO:0000256" key="5">
    <source>
        <dbReference type="ARBA" id="ARBA00023002"/>
    </source>
</evidence>
<feature type="domain" description="Nitroreductase" evidence="6">
    <location>
        <begin position="8"/>
        <end position="83"/>
    </location>
</feature>
<gene>
    <name evidence="7" type="ORF">NCTC11429_03922</name>
</gene>
<name>A0A4U9VT71_9SPHI</name>
<organism evidence="7 8">
    <name type="scientific">Sphingobacterium thalpophilum</name>
    <dbReference type="NCBI Taxonomy" id="259"/>
    <lineage>
        <taxon>Bacteria</taxon>
        <taxon>Pseudomonadati</taxon>
        <taxon>Bacteroidota</taxon>
        <taxon>Sphingobacteriia</taxon>
        <taxon>Sphingobacteriales</taxon>
        <taxon>Sphingobacteriaceae</taxon>
        <taxon>Sphingobacterium</taxon>
    </lineage>
</organism>
<dbReference type="InterPro" id="IPR029479">
    <property type="entry name" value="Nitroreductase"/>
</dbReference>
<comment type="cofactor">
    <cofactor evidence="1">
        <name>FMN</name>
        <dbReference type="ChEBI" id="CHEBI:58210"/>
    </cofactor>
</comment>
<dbReference type="EC" id="1.-.-.-" evidence="7"/>
<dbReference type="InterPro" id="IPR000415">
    <property type="entry name" value="Nitroreductase-like"/>
</dbReference>
<dbReference type="EMBL" id="LR590484">
    <property type="protein sequence ID" value="VTR49617.1"/>
    <property type="molecule type" value="Genomic_DNA"/>
</dbReference>
<sequence length="121" mass="13493">MNTIKHLEWRYATKKFGKQKVAAEDLNKILEAVNLSASSAGLQPYRVIVVENEQLREQLGEGSFNVQIAQSSHLLVFAAYEKVTEQQIDDYMARIARERGVPVGGVGRLQGCLSGRYIVQA</sequence>
<evidence type="ECO:0000256" key="4">
    <source>
        <dbReference type="ARBA" id="ARBA00022643"/>
    </source>
</evidence>
<dbReference type="Pfam" id="PF00881">
    <property type="entry name" value="Nitroreductase"/>
    <property type="match status" value="1"/>
</dbReference>
<evidence type="ECO:0000256" key="3">
    <source>
        <dbReference type="ARBA" id="ARBA00022630"/>
    </source>
</evidence>
<comment type="similarity">
    <text evidence="2">Belongs to the nitroreductase family.</text>
</comment>
<dbReference type="STRING" id="1123265.GCA_000686625_04229"/>
<dbReference type="RefSeq" id="WP_262709470.1">
    <property type="nucleotide sequence ID" value="NZ_LR590484.1"/>
</dbReference>
<dbReference type="AlphaFoldDB" id="A0A4U9VT71"/>
<dbReference type="GeneID" id="78465918"/>
<reference evidence="7 8" key="1">
    <citation type="submission" date="2019-05" db="EMBL/GenBank/DDBJ databases">
        <authorList>
            <consortium name="Pathogen Informatics"/>
        </authorList>
    </citation>
    <scope>NUCLEOTIDE SEQUENCE [LARGE SCALE GENOMIC DNA]</scope>
    <source>
        <strain evidence="7 8">NCTC11429</strain>
    </source>
</reference>
<keyword evidence="5 7" id="KW-0560">Oxidoreductase</keyword>
<dbReference type="GO" id="GO:0016491">
    <property type="term" value="F:oxidoreductase activity"/>
    <property type="evidence" value="ECO:0007669"/>
    <property type="project" value="UniProtKB-KW"/>
</dbReference>
<accession>A0A4U9VT71</accession>
<evidence type="ECO:0000256" key="1">
    <source>
        <dbReference type="ARBA" id="ARBA00001917"/>
    </source>
</evidence>
<dbReference type="Gene3D" id="3.40.109.10">
    <property type="entry name" value="NADH Oxidase"/>
    <property type="match status" value="1"/>
</dbReference>